<proteinExistence type="predicted"/>
<sequence length="159" mass="17944">MEGSIKRSRVDPSPRDDSLSGSLPPPLTCVHVSLRVRFPCLVKRLLIRREAEKSTSFLNYPNYRQWQFEKSLEKAVEVGNFQIDCRVPPKVVGNAAQHGLSEIIKELDGRGYDVEWNAEAVRLAIGNGHFELAKWLKERLTASVKEMGEWAEVAALQAI</sequence>
<accession>A0AAD9LS71</accession>
<protein>
    <submittedName>
        <fullName evidence="2">Uncharacterized protein</fullName>
    </submittedName>
</protein>
<dbReference type="EMBL" id="JASMQC010000005">
    <property type="protein sequence ID" value="KAK1944814.1"/>
    <property type="molecule type" value="Genomic_DNA"/>
</dbReference>
<evidence type="ECO:0000313" key="2">
    <source>
        <dbReference type="EMBL" id="KAK1944814.1"/>
    </source>
</evidence>
<gene>
    <name evidence="2" type="ORF">P3T76_003347</name>
</gene>
<reference evidence="2" key="1">
    <citation type="submission" date="2023-08" db="EMBL/GenBank/DDBJ databases">
        <title>Reference Genome Resource for the Citrus Pathogen Phytophthora citrophthora.</title>
        <authorList>
            <person name="Moller H."/>
            <person name="Coetzee B."/>
            <person name="Rose L.J."/>
            <person name="Van Niekerk J.M."/>
        </authorList>
    </citation>
    <scope>NUCLEOTIDE SEQUENCE</scope>
    <source>
        <strain evidence="2">STE-U-9442</strain>
    </source>
</reference>
<evidence type="ECO:0000256" key="1">
    <source>
        <dbReference type="SAM" id="MobiDB-lite"/>
    </source>
</evidence>
<feature type="region of interest" description="Disordered" evidence="1">
    <location>
        <begin position="1"/>
        <end position="22"/>
    </location>
</feature>
<name>A0AAD9LS71_9STRA</name>
<keyword evidence="3" id="KW-1185">Reference proteome</keyword>
<evidence type="ECO:0000313" key="3">
    <source>
        <dbReference type="Proteomes" id="UP001259832"/>
    </source>
</evidence>
<dbReference type="AlphaFoldDB" id="A0AAD9LS71"/>
<dbReference type="Proteomes" id="UP001259832">
    <property type="component" value="Unassembled WGS sequence"/>
</dbReference>
<organism evidence="2 3">
    <name type="scientific">Phytophthora citrophthora</name>
    <dbReference type="NCBI Taxonomy" id="4793"/>
    <lineage>
        <taxon>Eukaryota</taxon>
        <taxon>Sar</taxon>
        <taxon>Stramenopiles</taxon>
        <taxon>Oomycota</taxon>
        <taxon>Peronosporomycetes</taxon>
        <taxon>Peronosporales</taxon>
        <taxon>Peronosporaceae</taxon>
        <taxon>Phytophthora</taxon>
    </lineage>
</organism>
<feature type="compositionally biased region" description="Basic and acidic residues" evidence="1">
    <location>
        <begin position="1"/>
        <end position="18"/>
    </location>
</feature>
<comment type="caution">
    <text evidence="2">The sequence shown here is derived from an EMBL/GenBank/DDBJ whole genome shotgun (WGS) entry which is preliminary data.</text>
</comment>